<dbReference type="EMBL" id="CP110423">
    <property type="protein sequence ID" value="WAQ83196.1"/>
    <property type="molecule type" value="Genomic_DNA"/>
</dbReference>
<dbReference type="Proteomes" id="UP001164743">
    <property type="component" value="Chromosome 3A"/>
</dbReference>
<evidence type="ECO:0000313" key="2">
    <source>
        <dbReference type="Proteomes" id="UP001164743"/>
    </source>
</evidence>
<reference evidence="1" key="1">
    <citation type="submission" date="2022-10" db="EMBL/GenBank/DDBJ databases">
        <title>Puccinia triticina Genome sequencing and assembly.</title>
        <authorList>
            <person name="Li C."/>
        </authorList>
    </citation>
    <scope>NUCLEOTIDE SEQUENCE</scope>
    <source>
        <strain evidence="1">Pt15</strain>
    </source>
</reference>
<dbReference type="InterPro" id="IPR051828">
    <property type="entry name" value="HAD-like_hydrolase_domain"/>
</dbReference>
<dbReference type="PANTHER" id="PTHR46191:SF2">
    <property type="entry name" value="HALOACID DEHALOGENASE-LIKE HYDROLASE DOMAIN-CONTAINING PROTEIN 3"/>
    <property type="match status" value="1"/>
</dbReference>
<name>A0ABY7CDA2_9BASI</name>
<dbReference type="InterPro" id="IPR044924">
    <property type="entry name" value="HAD-SF_hydro_IA_REG-2-like_cap"/>
</dbReference>
<dbReference type="GeneID" id="77808439"/>
<keyword evidence="2" id="KW-1185">Reference proteome</keyword>
<evidence type="ECO:0000313" key="1">
    <source>
        <dbReference type="EMBL" id="WAQ83196.1"/>
    </source>
</evidence>
<dbReference type="SUPFAM" id="SSF56784">
    <property type="entry name" value="HAD-like"/>
    <property type="match status" value="1"/>
</dbReference>
<gene>
    <name evidence="1" type="ORF">PtA15_3A565</name>
</gene>
<dbReference type="InterPro" id="IPR023214">
    <property type="entry name" value="HAD_sf"/>
</dbReference>
<sequence length="295" mass="33967">MVMSGLHHLSSSFNRIEATQTSHVFLDLFGTLIFPASPIHIRYNHIARSNGFSGFDVSAKNFKTAFKKTNQEFPNYGKNCWVPLSNNPEGSVRMSPKDWWLKVVKGTFEDSLNSQEKKSLTTELREIDKISELIYEDFLTNENEKIYKTYDDTLDFINYLLREKIGFSILTNSDPKILDALPPRLKDLLSSKDRKTSESNAFTSWDIGFAKPDTRIWDSAIRQLNLSKSNDRLLHVGDDFHEDFLGAKSAGICSIWLDRKDNDRKISKPIENKIENYEFQGNERVRSLNELIGQL</sequence>
<dbReference type="PANTHER" id="PTHR46191">
    <property type="match status" value="1"/>
</dbReference>
<protein>
    <recommendedName>
        <fullName evidence="3">Haloacid dehalogenase, type II</fullName>
    </recommendedName>
</protein>
<dbReference type="Gene3D" id="1.10.150.720">
    <property type="entry name" value="Haloacid dehalogenase-like hydrolase"/>
    <property type="match status" value="1"/>
</dbReference>
<accession>A0ABY7CDA2</accession>
<dbReference type="RefSeq" id="XP_053018751.1">
    <property type="nucleotide sequence ID" value="XM_053167545.1"/>
</dbReference>
<organism evidence="1 2">
    <name type="scientific">Puccinia triticina</name>
    <dbReference type="NCBI Taxonomy" id="208348"/>
    <lineage>
        <taxon>Eukaryota</taxon>
        <taxon>Fungi</taxon>
        <taxon>Dikarya</taxon>
        <taxon>Basidiomycota</taxon>
        <taxon>Pucciniomycotina</taxon>
        <taxon>Pucciniomycetes</taxon>
        <taxon>Pucciniales</taxon>
        <taxon>Pucciniaceae</taxon>
        <taxon>Puccinia</taxon>
    </lineage>
</organism>
<evidence type="ECO:0008006" key="3">
    <source>
        <dbReference type="Google" id="ProtNLM"/>
    </source>
</evidence>
<dbReference type="InterPro" id="IPR036412">
    <property type="entry name" value="HAD-like_sf"/>
</dbReference>
<proteinExistence type="predicted"/>
<dbReference type="Gene3D" id="3.40.50.1000">
    <property type="entry name" value="HAD superfamily/HAD-like"/>
    <property type="match status" value="1"/>
</dbReference>
<dbReference type="Pfam" id="PF00702">
    <property type="entry name" value="Hydrolase"/>
    <property type="match status" value="1"/>
</dbReference>